<dbReference type="Proteomes" id="UP000184112">
    <property type="component" value="Unassembled WGS sequence"/>
</dbReference>
<dbReference type="AlphaFoldDB" id="A0A1M5PV42"/>
<dbReference type="EMBL" id="FQWH01000006">
    <property type="protein sequence ID" value="SHH05329.1"/>
    <property type="molecule type" value="Genomic_DNA"/>
</dbReference>
<name>A0A1M5PV42_FLAJO</name>
<sequence length="198" mass="22812">MQNERKADTRIHLRKTAFLVTIFCLAGYTKISAQESGEKNFSPHHQIGISINHVHVFEGRDDEGNREVLSLPAWGIDYTFQFHEKWALGLHTDFVIEKFKVEKVYANDEDKETVERSYPVAPALMGIYKPNEHWSFLLGFGGEFAKEDNFFLTRAGIEYGYELPKKWEIFGTFSYDLKWNAYDSWGIGLGIAKNFGGK</sequence>
<accession>A0A1M5PV42</accession>
<reference evidence="1 2" key="1">
    <citation type="submission" date="2016-11" db="EMBL/GenBank/DDBJ databases">
        <authorList>
            <person name="Jaros S."/>
            <person name="Januszkiewicz K."/>
            <person name="Wedrychowicz H."/>
        </authorList>
    </citation>
    <scope>NUCLEOTIDE SEQUENCE [LARGE SCALE GENOMIC DNA]</scope>
    <source>
        <strain evidence="1 2">DSM 6792</strain>
    </source>
</reference>
<protein>
    <recommendedName>
        <fullName evidence="3">Outer membrane protein beta-barrel domain-containing protein</fullName>
    </recommendedName>
</protein>
<organism evidence="1 2">
    <name type="scientific">Flavobacterium johnsoniae</name>
    <name type="common">Cytophaga johnsonae</name>
    <dbReference type="NCBI Taxonomy" id="986"/>
    <lineage>
        <taxon>Bacteria</taxon>
        <taxon>Pseudomonadati</taxon>
        <taxon>Bacteroidota</taxon>
        <taxon>Flavobacteriia</taxon>
        <taxon>Flavobacteriales</taxon>
        <taxon>Flavobacteriaceae</taxon>
        <taxon>Flavobacterium</taxon>
    </lineage>
</organism>
<evidence type="ECO:0008006" key="3">
    <source>
        <dbReference type="Google" id="ProtNLM"/>
    </source>
</evidence>
<evidence type="ECO:0000313" key="1">
    <source>
        <dbReference type="EMBL" id="SHH05329.1"/>
    </source>
</evidence>
<dbReference type="RefSeq" id="WP_073409832.1">
    <property type="nucleotide sequence ID" value="NZ_FQWH01000006.1"/>
</dbReference>
<proteinExistence type="predicted"/>
<evidence type="ECO:0000313" key="2">
    <source>
        <dbReference type="Proteomes" id="UP000184112"/>
    </source>
</evidence>
<gene>
    <name evidence="1" type="ORF">SAMN05444388_10652</name>
</gene>